<dbReference type="EMBL" id="JACPRF010000425">
    <property type="protein sequence ID" value="MBI2877979.1"/>
    <property type="molecule type" value="Genomic_DNA"/>
</dbReference>
<feature type="non-terminal residue" evidence="1">
    <location>
        <position position="1"/>
    </location>
</feature>
<proteinExistence type="predicted"/>
<evidence type="ECO:0000313" key="2">
    <source>
        <dbReference type="Proteomes" id="UP000769766"/>
    </source>
</evidence>
<dbReference type="Proteomes" id="UP000769766">
    <property type="component" value="Unassembled WGS sequence"/>
</dbReference>
<name>A0A932FZZ7_UNCTE</name>
<evidence type="ECO:0000313" key="1">
    <source>
        <dbReference type="EMBL" id="MBI2877979.1"/>
    </source>
</evidence>
<accession>A0A932FZZ7</accession>
<sequence length="70" mass="7718">DLAILTHGESIDAAKQAAIKAIQINLNAYKEAGQEVPERKSVLTHLENPDLKDLLFTYVEVTDPMERVAA</sequence>
<dbReference type="InterPro" id="IPR035069">
    <property type="entry name" value="TTHA1013/TTHA0281-like"/>
</dbReference>
<protein>
    <submittedName>
        <fullName evidence="1">Type II toxin-antitoxin system HicB family antitoxin</fullName>
    </submittedName>
</protein>
<reference evidence="1" key="1">
    <citation type="submission" date="2020-07" db="EMBL/GenBank/DDBJ databases">
        <title>Huge and variable diversity of episymbiotic CPR bacteria and DPANN archaea in groundwater ecosystems.</title>
        <authorList>
            <person name="He C.Y."/>
            <person name="Keren R."/>
            <person name="Whittaker M."/>
            <person name="Farag I.F."/>
            <person name="Doudna J."/>
            <person name="Cate J.H.D."/>
            <person name="Banfield J.F."/>
        </authorList>
    </citation>
    <scope>NUCLEOTIDE SEQUENCE</scope>
    <source>
        <strain evidence="1">NC_groundwater_672_Ag_B-0.1um_62_36</strain>
    </source>
</reference>
<organism evidence="1 2">
    <name type="scientific">Tectimicrobiota bacterium</name>
    <dbReference type="NCBI Taxonomy" id="2528274"/>
    <lineage>
        <taxon>Bacteria</taxon>
        <taxon>Pseudomonadati</taxon>
        <taxon>Nitrospinota/Tectimicrobiota group</taxon>
        <taxon>Candidatus Tectimicrobiota</taxon>
    </lineage>
</organism>
<dbReference type="Gene3D" id="3.30.160.250">
    <property type="match status" value="1"/>
</dbReference>
<comment type="caution">
    <text evidence="1">The sequence shown here is derived from an EMBL/GenBank/DDBJ whole genome shotgun (WGS) entry which is preliminary data.</text>
</comment>
<gene>
    <name evidence="1" type="ORF">HYY20_13970</name>
</gene>
<dbReference type="SUPFAM" id="SSF143100">
    <property type="entry name" value="TTHA1013/TTHA0281-like"/>
    <property type="match status" value="1"/>
</dbReference>
<dbReference type="AlphaFoldDB" id="A0A932FZZ7"/>